<comment type="catalytic activity">
    <reaction evidence="7">
        <text>cytidine(1402) in 16S rRNA + S-adenosyl-L-methionine = N(4)-methylcytidine(1402) in 16S rRNA + S-adenosyl-L-homocysteine + H(+)</text>
        <dbReference type="Rhea" id="RHEA:42928"/>
        <dbReference type="Rhea" id="RHEA-COMP:10286"/>
        <dbReference type="Rhea" id="RHEA-COMP:10287"/>
        <dbReference type="ChEBI" id="CHEBI:15378"/>
        <dbReference type="ChEBI" id="CHEBI:57856"/>
        <dbReference type="ChEBI" id="CHEBI:59789"/>
        <dbReference type="ChEBI" id="CHEBI:74506"/>
        <dbReference type="ChEBI" id="CHEBI:82748"/>
        <dbReference type="EC" id="2.1.1.199"/>
    </reaction>
</comment>
<dbReference type="PANTHER" id="PTHR11265:SF0">
    <property type="entry name" value="12S RRNA N4-METHYLCYTIDINE METHYLTRANSFERASE"/>
    <property type="match status" value="1"/>
</dbReference>
<name>A0A917CXU1_9GAMM</name>
<protein>
    <recommendedName>
        <fullName evidence="7">Ribosomal RNA small subunit methyltransferase H</fullName>
        <ecNumber evidence="7">2.1.1.199</ecNumber>
    </recommendedName>
    <alternativeName>
        <fullName evidence="7">16S rRNA m(4)C1402 methyltransferase</fullName>
    </alternativeName>
    <alternativeName>
        <fullName evidence="7">rRNA (cytosine-N(4)-)-methyltransferase RsmH</fullName>
    </alternativeName>
</protein>
<comment type="caution">
    <text evidence="8">The sequence shown here is derived from an EMBL/GenBank/DDBJ whole genome shotgun (WGS) entry which is preliminary data.</text>
</comment>
<dbReference type="EMBL" id="BMEO01000012">
    <property type="protein sequence ID" value="GGG00476.1"/>
    <property type="molecule type" value="Genomic_DNA"/>
</dbReference>
<comment type="function">
    <text evidence="7">Specifically methylates the N4 position of cytidine in position 1402 (C1402) of 16S rRNA.</text>
</comment>
<evidence type="ECO:0000313" key="9">
    <source>
        <dbReference type="Proteomes" id="UP000605253"/>
    </source>
</evidence>
<dbReference type="InterPro" id="IPR002903">
    <property type="entry name" value="RsmH"/>
</dbReference>
<dbReference type="InterPro" id="IPR023397">
    <property type="entry name" value="SAM-dep_MeTrfase_MraW_recog"/>
</dbReference>
<keyword evidence="6 7" id="KW-0949">S-adenosyl-L-methionine</keyword>
<feature type="binding site" evidence="7">
    <location>
        <position position="106"/>
    </location>
    <ligand>
        <name>S-adenosyl-L-methionine</name>
        <dbReference type="ChEBI" id="CHEBI:59789"/>
    </ligand>
</feature>
<keyword evidence="4 7" id="KW-0489">Methyltransferase</keyword>
<dbReference type="GO" id="GO:0070475">
    <property type="term" value="P:rRNA base methylation"/>
    <property type="evidence" value="ECO:0007669"/>
    <property type="project" value="UniProtKB-UniRule"/>
</dbReference>
<dbReference type="Gene3D" id="3.40.50.150">
    <property type="entry name" value="Vaccinia Virus protein VP39"/>
    <property type="match status" value="1"/>
</dbReference>
<comment type="similarity">
    <text evidence="1 7">Belongs to the methyltransferase superfamily. RsmH family.</text>
</comment>
<evidence type="ECO:0000256" key="4">
    <source>
        <dbReference type="ARBA" id="ARBA00022603"/>
    </source>
</evidence>
<proteinExistence type="inferred from homology"/>
<feature type="binding site" evidence="7">
    <location>
        <position position="80"/>
    </location>
    <ligand>
        <name>S-adenosyl-L-methionine</name>
        <dbReference type="ChEBI" id="CHEBI:59789"/>
    </ligand>
</feature>
<comment type="subcellular location">
    <subcellularLocation>
        <location evidence="7">Cytoplasm</location>
    </subcellularLocation>
</comment>
<dbReference type="InterPro" id="IPR029063">
    <property type="entry name" value="SAM-dependent_MTases_sf"/>
</dbReference>
<reference evidence="8" key="1">
    <citation type="journal article" date="2014" name="Int. J. Syst. Evol. Microbiol.">
        <title>Complete genome sequence of Corynebacterium casei LMG S-19264T (=DSM 44701T), isolated from a smear-ripened cheese.</title>
        <authorList>
            <consortium name="US DOE Joint Genome Institute (JGI-PGF)"/>
            <person name="Walter F."/>
            <person name="Albersmeier A."/>
            <person name="Kalinowski J."/>
            <person name="Ruckert C."/>
        </authorList>
    </citation>
    <scope>NUCLEOTIDE SEQUENCE</scope>
    <source>
        <strain evidence="8">CGMCC 1.12181</strain>
    </source>
</reference>
<gene>
    <name evidence="7 8" type="primary">rsmH</name>
    <name evidence="8" type="ORF">GCM10011365_22150</name>
</gene>
<dbReference type="GO" id="GO:0071424">
    <property type="term" value="F:rRNA (cytosine-N4-)-methyltransferase activity"/>
    <property type="evidence" value="ECO:0007669"/>
    <property type="project" value="UniProtKB-UniRule"/>
</dbReference>
<dbReference type="NCBIfam" id="TIGR00006">
    <property type="entry name" value="16S rRNA (cytosine(1402)-N(4))-methyltransferase RsmH"/>
    <property type="match status" value="1"/>
</dbReference>
<feature type="binding site" evidence="7">
    <location>
        <position position="54"/>
    </location>
    <ligand>
        <name>S-adenosyl-L-methionine</name>
        <dbReference type="ChEBI" id="CHEBI:59789"/>
    </ligand>
</feature>
<dbReference type="SUPFAM" id="SSF53335">
    <property type="entry name" value="S-adenosyl-L-methionine-dependent methyltransferases"/>
    <property type="match status" value="1"/>
</dbReference>
<evidence type="ECO:0000256" key="2">
    <source>
        <dbReference type="ARBA" id="ARBA00022490"/>
    </source>
</evidence>
<dbReference type="HAMAP" id="MF_01007">
    <property type="entry name" value="16SrRNA_methyltr_H"/>
    <property type="match status" value="1"/>
</dbReference>
<sequence length="304" mass="34164">MDQSMHQSVLLQQATASLAVKPDGHYLDATFGRGGHALKILENLSGQGRLDVIDRDPEALKVAHEMAAEDSRVTVYSGDFETVMSEQLSPGTYHGVLFDFGVSSPQIDQAERGFSFQQDGPLDMRMDNRQGETAAQWLATADMDEMRKVFWRYGEEKFARRIAQKIVDTRQDTPLTRTGQLADLVAEVNKVFTKKNPATRVFQAIRIHVNDELGQIERSLPLALDLLNPGGRLVVISFHSLEDRLVKRFMKQQARPVRVDRRMPVLPDDMPCATLKIIGQAVKAHEVDDNIRARSAVMRVGERL</sequence>
<evidence type="ECO:0000256" key="5">
    <source>
        <dbReference type="ARBA" id="ARBA00022679"/>
    </source>
</evidence>
<organism evidence="8 9">
    <name type="scientific">Marinicella pacifica</name>
    <dbReference type="NCBI Taxonomy" id="1171543"/>
    <lineage>
        <taxon>Bacteria</taxon>
        <taxon>Pseudomonadati</taxon>
        <taxon>Pseudomonadota</taxon>
        <taxon>Gammaproteobacteria</taxon>
        <taxon>Lysobacterales</taxon>
        <taxon>Marinicellaceae</taxon>
        <taxon>Marinicella</taxon>
    </lineage>
</organism>
<keyword evidence="2 7" id="KW-0963">Cytoplasm</keyword>
<accession>A0A917CXU1</accession>
<dbReference type="SUPFAM" id="SSF81799">
    <property type="entry name" value="Putative methyltransferase TM0872, insert domain"/>
    <property type="match status" value="1"/>
</dbReference>
<evidence type="ECO:0000313" key="8">
    <source>
        <dbReference type="EMBL" id="GGG00476.1"/>
    </source>
</evidence>
<dbReference type="Pfam" id="PF01795">
    <property type="entry name" value="Methyltransf_5"/>
    <property type="match status" value="1"/>
</dbReference>
<keyword evidence="5 7" id="KW-0808">Transferase</keyword>
<evidence type="ECO:0000256" key="1">
    <source>
        <dbReference type="ARBA" id="ARBA00010396"/>
    </source>
</evidence>
<dbReference type="FunFam" id="1.10.150.170:FF:000001">
    <property type="entry name" value="Ribosomal RNA small subunit methyltransferase H"/>
    <property type="match status" value="1"/>
</dbReference>
<feature type="binding site" evidence="7">
    <location>
        <begin position="34"/>
        <end position="36"/>
    </location>
    <ligand>
        <name>S-adenosyl-L-methionine</name>
        <dbReference type="ChEBI" id="CHEBI:59789"/>
    </ligand>
</feature>
<dbReference type="AlphaFoldDB" id="A0A917CXU1"/>
<dbReference type="EC" id="2.1.1.199" evidence="7"/>
<evidence type="ECO:0000256" key="3">
    <source>
        <dbReference type="ARBA" id="ARBA00022552"/>
    </source>
</evidence>
<evidence type="ECO:0000256" key="6">
    <source>
        <dbReference type="ARBA" id="ARBA00022691"/>
    </source>
</evidence>
<dbReference type="PIRSF" id="PIRSF004486">
    <property type="entry name" value="MraW"/>
    <property type="match status" value="1"/>
</dbReference>
<dbReference type="PANTHER" id="PTHR11265">
    <property type="entry name" value="S-ADENOSYL-METHYLTRANSFERASE MRAW"/>
    <property type="match status" value="1"/>
</dbReference>
<dbReference type="Gene3D" id="1.10.150.170">
    <property type="entry name" value="Putative methyltransferase TM0872, insert domain"/>
    <property type="match status" value="1"/>
</dbReference>
<reference evidence="8" key="2">
    <citation type="submission" date="2020-09" db="EMBL/GenBank/DDBJ databases">
        <authorList>
            <person name="Sun Q."/>
            <person name="Zhou Y."/>
        </authorList>
    </citation>
    <scope>NUCLEOTIDE SEQUENCE</scope>
    <source>
        <strain evidence="8">CGMCC 1.12181</strain>
    </source>
</reference>
<evidence type="ECO:0000256" key="7">
    <source>
        <dbReference type="HAMAP-Rule" id="MF_01007"/>
    </source>
</evidence>
<keyword evidence="9" id="KW-1185">Reference proteome</keyword>
<keyword evidence="3 7" id="KW-0698">rRNA processing</keyword>
<dbReference type="Proteomes" id="UP000605253">
    <property type="component" value="Unassembled WGS sequence"/>
</dbReference>
<feature type="binding site" evidence="7">
    <location>
        <position position="99"/>
    </location>
    <ligand>
        <name>S-adenosyl-L-methionine</name>
        <dbReference type="ChEBI" id="CHEBI:59789"/>
    </ligand>
</feature>
<dbReference type="GO" id="GO:0005737">
    <property type="term" value="C:cytoplasm"/>
    <property type="evidence" value="ECO:0007669"/>
    <property type="project" value="UniProtKB-SubCell"/>
</dbReference>